<reference evidence="7" key="1">
    <citation type="journal article" date="2019" name="Int. J. Syst. Evol. Microbiol.">
        <title>The Global Catalogue of Microorganisms (GCM) 10K type strain sequencing project: providing services to taxonomists for standard genome sequencing and annotation.</title>
        <authorList>
            <consortium name="The Broad Institute Genomics Platform"/>
            <consortium name="The Broad Institute Genome Sequencing Center for Infectious Disease"/>
            <person name="Wu L."/>
            <person name="Ma J."/>
        </authorList>
    </citation>
    <scope>NUCLEOTIDE SEQUENCE [LARGE SCALE GENOMIC DNA]</scope>
    <source>
        <strain evidence="7">NBRC 102407</strain>
    </source>
</reference>
<organism evidence="6 7">
    <name type="scientific">Zoogloea oryzae</name>
    <dbReference type="NCBI Taxonomy" id="310767"/>
    <lineage>
        <taxon>Bacteria</taxon>
        <taxon>Pseudomonadati</taxon>
        <taxon>Pseudomonadota</taxon>
        <taxon>Betaproteobacteria</taxon>
        <taxon>Rhodocyclales</taxon>
        <taxon>Zoogloeaceae</taxon>
        <taxon>Zoogloea</taxon>
    </lineage>
</organism>
<dbReference type="NCBIfam" id="TIGR01730">
    <property type="entry name" value="RND_mfp"/>
    <property type="match status" value="1"/>
</dbReference>
<evidence type="ECO:0000259" key="5">
    <source>
        <dbReference type="Pfam" id="PF25975"/>
    </source>
</evidence>
<dbReference type="PROSITE" id="PS51257">
    <property type="entry name" value="PROKAR_LIPOPROTEIN"/>
    <property type="match status" value="1"/>
</dbReference>
<feature type="domain" description="CzcB-like barrel-sandwich hybrid" evidence="4">
    <location>
        <begin position="74"/>
        <end position="225"/>
    </location>
</feature>
<dbReference type="InterPro" id="IPR058647">
    <property type="entry name" value="BSH_CzcB-like"/>
</dbReference>
<dbReference type="PANTHER" id="PTHR30097:SF4">
    <property type="entry name" value="SLR6042 PROTEIN"/>
    <property type="match status" value="1"/>
</dbReference>
<dbReference type="InterPro" id="IPR006143">
    <property type="entry name" value="RND_pump_MFP"/>
</dbReference>
<evidence type="ECO:0000313" key="7">
    <source>
        <dbReference type="Proteomes" id="UP001157167"/>
    </source>
</evidence>
<evidence type="ECO:0000256" key="1">
    <source>
        <dbReference type="ARBA" id="ARBA00009477"/>
    </source>
</evidence>
<dbReference type="Gene3D" id="2.40.420.20">
    <property type="match status" value="1"/>
</dbReference>
<evidence type="ECO:0008006" key="8">
    <source>
        <dbReference type="Google" id="ProtNLM"/>
    </source>
</evidence>
<feature type="domain" description="CusB-like beta-barrel" evidence="3">
    <location>
        <begin position="229"/>
        <end position="303"/>
    </location>
</feature>
<evidence type="ECO:0000256" key="2">
    <source>
        <dbReference type="ARBA" id="ARBA00022448"/>
    </source>
</evidence>
<keyword evidence="7" id="KW-1185">Reference proteome</keyword>
<accession>A0ABQ6FC21</accession>
<dbReference type="InterPro" id="IPR058649">
    <property type="entry name" value="CzcB_C"/>
</dbReference>
<dbReference type="EMBL" id="BSPX01000024">
    <property type="protein sequence ID" value="GLT22451.1"/>
    <property type="molecule type" value="Genomic_DNA"/>
</dbReference>
<dbReference type="RefSeq" id="WP_284187764.1">
    <property type="nucleotide sequence ID" value="NZ_BSPX01000024.1"/>
</dbReference>
<dbReference type="InterPro" id="IPR058792">
    <property type="entry name" value="Beta-barrel_RND_2"/>
</dbReference>
<dbReference type="SUPFAM" id="SSF111369">
    <property type="entry name" value="HlyD-like secretion proteins"/>
    <property type="match status" value="1"/>
</dbReference>
<dbReference type="Pfam" id="PF25975">
    <property type="entry name" value="CzcB_C"/>
    <property type="match status" value="1"/>
</dbReference>
<evidence type="ECO:0000259" key="4">
    <source>
        <dbReference type="Pfam" id="PF25973"/>
    </source>
</evidence>
<dbReference type="Gene3D" id="2.40.30.170">
    <property type="match status" value="1"/>
</dbReference>
<evidence type="ECO:0000313" key="6">
    <source>
        <dbReference type="EMBL" id="GLT22451.1"/>
    </source>
</evidence>
<comment type="caution">
    <text evidence="6">The sequence shown here is derived from an EMBL/GenBank/DDBJ whole genome shotgun (WGS) entry which is preliminary data.</text>
</comment>
<dbReference type="Gene3D" id="2.40.50.100">
    <property type="match status" value="1"/>
</dbReference>
<evidence type="ECO:0000259" key="3">
    <source>
        <dbReference type="Pfam" id="PF25954"/>
    </source>
</evidence>
<dbReference type="Pfam" id="PF25973">
    <property type="entry name" value="BSH_CzcB"/>
    <property type="match status" value="1"/>
</dbReference>
<dbReference type="InterPro" id="IPR051909">
    <property type="entry name" value="MFP_Cation_Efflux"/>
</dbReference>
<sequence length="383" mass="40227">MTAPSRLLSLIVCGLLLAGCGKSKTDAPPSARPDPAMVAPGEELQAGLKVAAIGRAPVADTLHVAGRIAFDEQRIARIGATVTGRVADLNAELGDAVKPGAVLAVIHSTELTAAQLAYLKSQSTAELNRRAVERARVLLANDVIGSAELQRRETELALADAERKAAADQLRVLGLSDKSIEALGRKGAISSTTPVAATITGVVVERKVTPGQVVQPSDALFTVADLSRLWAVAQVPEEQSGQARVGQQVTIEVPALDGEKVQGKVIYVGQTVNPQTRTVLVRIALDNADGRLKPDMLATMLIEGRPKEQLVVPASAVVREDNTDYVFVAAAGDEARYRLTKVALGPEGKGVRPVLGGLDAGARIVVDGAFHLNNERRRMLLGG</sequence>
<dbReference type="PANTHER" id="PTHR30097">
    <property type="entry name" value="CATION EFFLUX SYSTEM PROTEIN CUSB"/>
    <property type="match status" value="1"/>
</dbReference>
<comment type="similarity">
    <text evidence="1">Belongs to the membrane fusion protein (MFP) (TC 8.A.1) family.</text>
</comment>
<proteinExistence type="inferred from homology"/>
<feature type="domain" description="CzcB-like C-terminal circularly permuted SH3-like" evidence="5">
    <location>
        <begin position="311"/>
        <end position="372"/>
    </location>
</feature>
<dbReference type="Proteomes" id="UP001157167">
    <property type="component" value="Unassembled WGS sequence"/>
</dbReference>
<protein>
    <recommendedName>
        <fullName evidence="8">Efflux RND transporter periplasmic adaptor subunit</fullName>
    </recommendedName>
</protein>
<keyword evidence="2" id="KW-0813">Transport</keyword>
<dbReference type="Pfam" id="PF25954">
    <property type="entry name" value="Beta-barrel_RND_2"/>
    <property type="match status" value="1"/>
</dbReference>
<gene>
    <name evidence="6" type="ORF">GCM10007933_19100</name>
</gene>
<name>A0ABQ6FC21_9RHOO</name>